<feature type="chain" id="PRO_5019392278" evidence="1">
    <location>
        <begin position="28"/>
        <end position="228"/>
    </location>
</feature>
<comment type="caution">
    <text evidence="3">The sequence shown here is derived from an EMBL/GenBank/DDBJ whole genome shotgun (WGS) entry which is preliminary data.</text>
</comment>
<dbReference type="AlphaFoldDB" id="A0A432V2D4"/>
<dbReference type="Pfam" id="PF08239">
    <property type="entry name" value="SH3_3"/>
    <property type="match status" value="1"/>
</dbReference>
<evidence type="ECO:0000313" key="3">
    <source>
        <dbReference type="EMBL" id="RUM96258.1"/>
    </source>
</evidence>
<sequence length="228" mass="23111">MELIMRRNYLVCTTIGALLAFSGAAFAQTSVTATTDLNVRAGPGPQYPVVGVIGASQSTTLNGCLQNSKWCSVATQGGEGWVYSDYLTGDFGGTTVVLSQRPATSEVTVVEAPKGNGGAEGALVGGATGAVAGAIIGGPVGAAVGGVAGVAAGGTAGAAAEPSPEVRTYVTSHRVDPVYLDGEVVVGSGLPETVQLQEIPDYEYRYVYVNGQPVLVDPGTRKVVYIVR</sequence>
<evidence type="ECO:0000313" key="4">
    <source>
        <dbReference type="Proteomes" id="UP000281647"/>
    </source>
</evidence>
<feature type="signal peptide" evidence="1">
    <location>
        <begin position="1"/>
        <end position="27"/>
    </location>
</feature>
<keyword evidence="1" id="KW-0732">Signal</keyword>
<accession>A0A432V2D4</accession>
<protein>
    <submittedName>
        <fullName evidence="3">DUF1236 domain-containing protein</fullName>
    </submittedName>
</protein>
<proteinExistence type="predicted"/>
<keyword evidence="4" id="KW-1185">Reference proteome</keyword>
<dbReference type="Pfam" id="PF06823">
    <property type="entry name" value="DUF1236"/>
    <property type="match status" value="1"/>
</dbReference>
<evidence type="ECO:0000256" key="1">
    <source>
        <dbReference type="SAM" id="SignalP"/>
    </source>
</evidence>
<organism evidence="3 4">
    <name type="scientific">Borborobacter arsenicus</name>
    <dbReference type="NCBI Taxonomy" id="1851146"/>
    <lineage>
        <taxon>Bacteria</taxon>
        <taxon>Pseudomonadati</taxon>
        <taxon>Pseudomonadota</taxon>
        <taxon>Alphaproteobacteria</taxon>
        <taxon>Hyphomicrobiales</taxon>
        <taxon>Phyllobacteriaceae</taxon>
        <taxon>Borborobacter</taxon>
    </lineage>
</organism>
<dbReference type="Gene3D" id="2.30.30.40">
    <property type="entry name" value="SH3 Domains"/>
    <property type="match status" value="1"/>
</dbReference>
<dbReference type="EMBL" id="RKST01000021">
    <property type="protein sequence ID" value="RUM96258.1"/>
    <property type="molecule type" value="Genomic_DNA"/>
</dbReference>
<name>A0A432V2D4_9HYPH</name>
<gene>
    <name evidence="3" type="ORF">EET67_19030</name>
</gene>
<dbReference type="InterPro" id="IPR009642">
    <property type="entry name" value="DUF1236"/>
</dbReference>
<dbReference type="OrthoDB" id="102964at2"/>
<dbReference type="Proteomes" id="UP000281647">
    <property type="component" value="Unassembled WGS sequence"/>
</dbReference>
<dbReference type="InterPro" id="IPR003646">
    <property type="entry name" value="SH3-like_bac-type"/>
</dbReference>
<evidence type="ECO:0000259" key="2">
    <source>
        <dbReference type="Pfam" id="PF08239"/>
    </source>
</evidence>
<feature type="domain" description="SH3b" evidence="2">
    <location>
        <begin position="36"/>
        <end position="88"/>
    </location>
</feature>
<reference evidence="3 4" key="1">
    <citation type="submission" date="2018-11" db="EMBL/GenBank/DDBJ databases">
        <title>Pseudaminobacter arsenicus sp. nov., an arsenic-resistant bacterium isolated from arsenic-rich aquifers.</title>
        <authorList>
            <person name="Mu Y."/>
        </authorList>
    </citation>
    <scope>NUCLEOTIDE SEQUENCE [LARGE SCALE GENOMIC DNA]</scope>
    <source>
        <strain evidence="3 4">CB3</strain>
    </source>
</reference>